<dbReference type="EMBL" id="MU276051">
    <property type="protein sequence ID" value="KAI0042701.1"/>
    <property type="molecule type" value="Genomic_DNA"/>
</dbReference>
<organism evidence="1 2">
    <name type="scientific">Auriscalpium vulgare</name>
    <dbReference type="NCBI Taxonomy" id="40419"/>
    <lineage>
        <taxon>Eukaryota</taxon>
        <taxon>Fungi</taxon>
        <taxon>Dikarya</taxon>
        <taxon>Basidiomycota</taxon>
        <taxon>Agaricomycotina</taxon>
        <taxon>Agaricomycetes</taxon>
        <taxon>Russulales</taxon>
        <taxon>Auriscalpiaceae</taxon>
        <taxon>Auriscalpium</taxon>
    </lineage>
</organism>
<accession>A0ACB8REQ1</accession>
<proteinExistence type="predicted"/>
<dbReference type="Proteomes" id="UP000814033">
    <property type="component" value="Unassembled WGS sequence"/>
</dbReference>
<protein>
    <submittedName>
        <fullName evidence="1">Uncharacterized protein</fullName>
    </submittedName>
</protein>
<evidence type="ECO:0000313" key="1">
    <source>
        <dbReference type="EMBL" id="KAI0042701.1"/>
    </source>
</evidence>
<gene>
    <name evidence="1" type="ORF">FA95DRAFT_537231</name>
</gene>
<name>A0ACB8REQ1_9AGAM</name>
<reference evidence="1" key="1">
    <citation type="submission" date="2021-02" db="EMBL/GenBank/DDBJ databases">
        <authorList>
            <consortium name="DOE Joint Genome Institute"/>
            <person name="Ahrendt S."/>
            <person name="Looney B.P."/>
            <person name="Miyauchi S."/>
            <person name="Morin E."/>
            <person name="Drula E."/>
            <person name="Courty P.E."/>
            <person name="Chicoki N."/>
            <person name="Fauchery L."/>
            <person name="Kohler A."/>
            <person name="Kuo A."/>
            <person name="Labutti K."/>
            <person name="Pangilinan J."/>
            <person name="Lipzen A."/>
            <person name="Riley R."/>
            <person name="Andreopoulos W."/>
            <person name="He G."/>
            <person name="Johnson J."/>
            <person name="Barry K.W."/>
            <person name="Grigoriev I.V."/>
            <person name="Nagy L."/>
            <person name="Hibbett D."/>
            <person name="Henrissat B."/>
            <person name="Matheny P.B."/>
            <person name="Labbe J."/>
            <person name="Martin F."/>
        </authorList>
    </citation>
    <scope>NUCLEOTIDE SEQUENCE</scope>
    <source>
        <strain evidence="1">FP105234-sp</strain>
    </source>
</reference>
<keyword evidence="2" id="KW-1185">Reference proteome</keyword>
<sequence>MAGDLIDPSPSVVVYDWQTCTLTAILKLTPAARSFHIPTFAFLDERYMMVLNIDPTNCAPALIPDSEDDASQSRMVVFDLHSQHDGMEPLDLLNASCYIFLLPNPNFTISLATKLSFHRHATPHPPSSNTPPLPQTASCQFHADYVDRLVVIFTEDTKFRAHELFATASRIRAQLMHARPGAVIPWGVWGGRDFRADRTGGGFSKMLQYRVYGMRVFVGRRLDRGQSTLTVEDYHPRRIARATAATAGPSSGASPGDESTSQVLLDDEANLRCVEVVVKMPRGPGEMFLGYLEFYEDGFLVHAMSRNKGAVMRTIMF</sequence>
<reference evidence="1" key="2">
    <citation type="journal article" date="2022" name="New Phytol.">
        <title>Evolutionary transition to the ectomycorrhizal habit in the genomes of a hyperdiverse lineage of mushroom-forming fungi.</title>
        <authorList>
            <person name="Looney B."/>
            <person name="Miyauchi S."/>
            <person name="Morin E."/>
            <person name="Drula E."/>
            <person name="Courty P.E."/>
            <person name="Kohler A."/>
            <person name="Kuo A."/>
            <person name="LaButti K."/>
            <person name="Pangilinan J."/>
            <person name="Lipzen A."/>
            <person name="Riley R."/>
            <person name="Andreopoulos W."/>
            <person name="He G."/>
            <person name="Johnson J."/>
            <person name="Nolan M."/>
            <person name="Tritt A."/>
            <person name="Barry K.W."/>
            <person name="Grigoriev I.V."/>
            <person name="Nagy L.G."/>
            <person name="Hibbett D."/>
            <person name="Henrissat B."/>
            <person name="Matheny P.B."/>
            <person name="Labbe J."/>
            <person name="Martin F.M."/>
        </authorList>
    </citation>
    <scope>NUCLEOTIDE SEQUENCE</scope>
    <source>
        <strain evidence="1">FP105234-sp</strain>
    </source>
</reference>
<comment type="caution">
    <text evidence="1">The sequence shown here is derived from an EMBL/GenBank/DDBJ whole genome shotgun (WGS) entry which is preliminary data.</text>
</comment>
<evidence type="ECO:0000313" key="2">
    <source>
        <dbReference type="Proteomes" id="UP000814033"/>
    </source>
</evidence>